<gene>
    <name evidence="1" type="primary">gldB</name>
    <name evidence="1" type="ORF">I5M27_15755</name>
</gene>
<evidence type="ECO:0000313" key="2">
    <source>
        <dbReference type="Proteomes" id="UP000644147"/>
    </source>
</evidence>
<dbReference type="EMBL" id="JAEHFX010000009">
    <property type="protein sequence ID" value="MBK0404454.1"/>
    <property type="molecule type" value="Genomic_DNA"/>
</dbReference>
<protein>
    <submittedName>
        <fullName evidence="1">Gliding motility lipoprotein GldB</fullName>
    </submittedName>
</protein>
<evidence type="ECO:0000313" key="1">
    <source>
        <dbReference type="EMBL" id="MBK0404454.1"/>
    </source>
</evidence>
<accession>A0ABS1C4Z3</accession>
<dbReference type="Proteomes" id="UP000644147">
    <property type="component" value="Unassembled WGS sequence"/>
</dbReference>
<reference evidence="1 2" key="1">
    <citation type="submission" date="2020-12" db="EMBL/GenBank/DDBJ databases">
        <title>Bacterial novel species Adhaeribacter sp. BT258 isolated from soil.</title>
        <authorList>
            <person name="Jung H.-Y."/>
        </authorList>
    </citation>
    <scope>NUCLEOTIDE SEQUENCE [LARGE SCALE GENOMIC DNA]</scope>
    <source>
        <strain evidence="1 2">BT258</strain>
    </source>
</reference>
<dbReference type="NCBIfam" id="TIGR03514">
    <property type="entry name" value="GldB_lipo"/>
    <property type="match status" value="1"/>
</dbReference>
<organism evidence="1 2">
    <name type="scientific">Adhaeribacter terrigena</name>
    <dbReference type="NCBI Taxonomy" id="2793070"/>
    <lineage>
        <taxon>Bacteria</taxon>
        <taxon>Pseudomonadati</taxon>
        <taxon>Bacteroidota</taxon>
        <taxon>Cytophagia</taxon>
        <taxon>Cytophagales</taxon>
        <taxon>Hymenobacteraceae</taxon>
        <taxon>Adhaeribacter</taxon>
    </lineage>
</organism>
<dbReference type="Pfam" id="PF25594">
    <property type="entry name" value="GldB_lipo"/>
    <property type="match status" value="1"/>
</dbReference>
<dbReference type="RefSeq" id="WP_200507294.1">
    <property type="nucleotide sequence ID" value="NZ_JAEHFX010000009.1"/>
</dbReference>
<dbReference type="InterPro" id="IPR019853">
    <property type="entry name" value="GldB-like"/>
</dbReference>
<proteinExistence type="predicted"/>
<sequence length="332" mass="38733">MRIPVRLLLCCTLLAFFGCQKNKCEIPSEIADIEVDFKAQRLEKELFSVKSKEEVSAFLNKHPLFADRFLQRKRYQTEEELVNNLYGMATEPNLKQLAAEADERFKDMDGLETDLETAFKHLKHYYPETKIPQLATFVTGMGQDLYLDDSLVVWGLDFFIGPKAKYRPPFPKYILYRYDKPYVVPTTLLLLSDKYNKTDPDNSTMLGEMIANGKSLYFTQKMLPCTPDSLIIGYTNQQIADVYYNQERIWGHFVEKGLLFETDQFKIKKYVGERPNVPEIGKQCPGRIGAWVGWQIVRKYMEEHPEVTLQQLMEETNAQKILTQSKYKPKKR</sequence>
<keyword evidence="1" id="KW-0449">Lipoprotein</keyword>
<keyword evidence="2" id="KW-1185">Reference proteome</keyword>
<name>A0ABS1C4Z3_9BACT</name>
<comment type="caution">
    <text evidence="1">The sequence shown here is derived from an EMBL/GenBank/DDBJ whole genome shotgun (WGS) entry which is preliminary data.</text>
</comment>
<dbReference type="PROSITE" id="PS51257">
    <property type="entry name" value="PROKAR_LIPOPROTEIN"/>
    <property type="match status" value="1"/>
</dbReference>